<dbReference type="GeneID" id="65097098"/>
<dbReference type="EMBL" id="CP075546">
    <property type="protein sequence ID" value="QVV90684.1"/>
    <property type="molecule type" value="Genomic_DNA"/>
</dbReference>
<keyword evidence="2" id="KW-1185">Reference proteome</keyword>
<evidence type="ECO:0000313" key="1">
    <source>
        <dbReference type="EMBL" id="QVV90684.1"/>
    </source>
</evidence>
<dbReference type="AlphaFoldDB" id="A0A8E7B487"/>
<gene>
    <name evidence="1" type="ORF">KHC33_07900</name>
</gene>
<proteinExistence type="predicted"/>
<protein>
    <submittedName>
        <fullName evidence="1">Uncharacterized protein</fullName>
    </submittedName>
</protein>
<dbReference type="Proteomes" id="UP000680656">
    <property type="component" value="Chromosome"/>
</dbReference>
<dbReference type="KEGG" id="mrtj:KHC33_07900"/>
<sequence>MIMESSYNPEENIGKPYRRGMLPFGGAVNSRGIITQVVSEADYRHDMEILKSLV</sequence>
<dbReference type="RefSeq" id="WP_214421448.1">
    <property type="nucleotide sequence ID" value="NZ_CP075546.1"/>
</dbReference>
<organism evidence="1 2">
    <name type="scientific">Methanospirillum purgamenti</name>
    <dbReference type="NCBI Taxonomy" id="2834276"/>
    <lineage>
        <taxon>Archaea</taxon>
        <taxon>Methanobacteriati</taxon>
        <taxon>Methanobacteriota</taxon>
        <taxon>Stenosarchaea group</taxon>
        <taxon>Methanomicrobia</taxon>
        <taxon>Methanomicrobiales</taxon>
        <taxon>Methanospirillaceae</taxon>
        <taxon>Methanospirillum</taxon>
    </lineage>
</organism>
<evidence type="ECO:0000313" key="2">
    <source>
        <dbReference type="Proteomes" id="UP000680656"/>
    </source>
</evidence>
<reference evidence="1 2" key="1">
    <citation type="submission" date="2021-05" db="EMBL/GenBank/DDBJ databases">
        <title>A novel Methanospirillum isolate from a pyrite-forming mixed culture.</title>
        <authorList>
            <person name="Bunk B."/>
            <person name="Sproer C."/>
            <person name="Spring S."/>
            <person name="Pester M."/>
        </authorList>
    </citation>
    <scope>NUCLEOTIDE SEQUENCE [LARGE SCALE GENOMIC DNA]</scope>
    <source>
        <strain evidence="1 2">J.3.6.1-F.2.7.3</strain>
    </source>
</reference>
<name>A0A8E7B487_9EURY</name>
<accession>A0A8E7B487</accession>